<keyword evidence="1" id="KW-0479">Metal-binding</keyword>
<dbReference type="InterPro" id="IPR036425">
    <property type="entry name" value="MoaB/Mog-like_dom_sf"/>
</dbReference>
<dbReference type="CDD" id="cd03522">
    <property type="entry name" value="MoeA_like"/>
    <property type="match status" value="1"/>
</dbReference>
<dbReference type="Proteomes" id="UP000004846">
    <property type="component" value="Unassembled WGS sequence"/>
</dbReference>
<dbReference type="RefSeq" id="WP_002365608.1">
    <property type="nucleotide sequence ID" value="NZ_GL454489.1"/>
</dbReference>
<protein>
    <recommendedName>
        <fullName evidence="1">Molybdopterin molybdenumtransferase</fullName>
        <ecNumber evidence="1">2.10.1.1</ecNumber>
    </recommendedName>
</protein>
<dbReference type="EC" id="2.10.1.1" evidence="1"/>
<gene>
    <name evidence="3" type="ORF">HMPREF9498_03199</name>
</gene>
<sequence>MKTIRTEQAVGLPLSHDITRIDYGKTKEVCFKKGHIVVQEDIPILLSLGKKHLFVALDPAEIHEEEAATFLYNLLTDDSCQPSEVHEGKIVAKASTRGLLKVNREKLIALNEIEGLALSTKVTNIEVQKDEKVAAFRVIPLTISKSQLEKARQFSTSEPLISVKPFKKIRVGIVTTGSEVYTGLVEDAFYPVLKAKFSAYPLVTIVKQEIVDDQPQKITVAIKKMLAQGLDLIVCTGGMSVDPDDLTPLAIKQTGAEIVTHGTPVLPGSMFLLAYKGEQTIIGLPGGVLFSEKTVFDLLLPRLMAKEVIKKSEIIDLSYGGYL</sequence>
<dbReference type="GO" id="GO:0046872">
    <property type="term" value="F:metal ion binding"/>
    <property type="evidence" value="ECO:0007669"/>
    <property type="project" value="UniProtKB-UniRule"/>
</dbReference>
<evidence type="ECO:0000313" key="4">
    <source>
        <dbReference type="Proteomes" id="UP000004846"/>
    </source>
</evidence>
<dbReference type="InterPro" id="IPR001453">
    <property type="entry name" value="MoaB/Mog_dom"/>
</dbReference>
<reference evidence="3 4" key="1">
    <citation type="submission" date="2010-07" db="EMBL/GenBank/DDBJ databases">
        <authorList>
            <person name="Sid Ahmed O."/>
        </authorList>
    </citation>
    <scope>NUCLEOTIDE SEQUENCE [LARGE SCALE GENOMIC DNA]</scope>
    <source>
        <strain evidence="3 4">TX4248</strain>
    </source>
</reference>
<comment type="function">
    <text evidence="1">Catalyzes the insertion of molybdate into adenylated molybdopterin with the concomitant release of AMP.</text>
</comment>
<dbReference type="Pfam" id="PF00994">
    <property type="entry name" value="MoCF_biosynth"/>
    <property type="match status" value="1"/>
</dbReference>
<keyword evidence="1" id="KW-0808">Transferase</keyword>
<dbReference type="UniPathway" id="UPA00344"/>
<comment type="caution">
    <text evidence="3">The sequence shown here is derived from an EMBL/GenBank/DDBJ whole genome shotgun (WGS) entry which is preliminary data.</text>
</comment>
<dbReference type="InterPro" id="IPR038987">
    <property type="entry name" value="MoeA-like"/>
</dbReference>
<dbReference type="HOGENOM" id="CLU_068847_1_0_9"/>
<dbReference type="Gene3D" id="3.40.980.10">
    <property type="entry name" value="MoaB/Mog-like domain"/>
    <property type="match status" value="1"/>
</dbReference>
<comment type="pathway">
    <text evidence="1">Cofactor biosynthesis; molybdopterin biosynthesis.</text>
</comment>
<dbReference type="EMBL" id="AEBR01000110">
    <property type="protein sequence ID" value="EFM81260.1"/>
    <property type="molecule type" value="Genomic_DNA"/>
</dbReference>
<dbReference type="GO" id="GO:0061599">
    <property type="term" value="F:molybdopterin molybdotransferase activity"/>
    <property type="evidence" value="ECO:0007669"/>
    <property type="project" value="UniProtKB-UniRule"/>
</dbReference>
<feature type="domain" description="MoaB/Mog" evidence="2">
    <location>
        <begin position="172"/>
        <end position="305"/>
    </location>
</feature>
<comment type="catalytic activity">
    <reaction evidence="1">
        <text>adenylyl-molybdopterin + molybdate = Mo-molybdopterin + AMP + H(+)</text>
        <dbReference type="Rhea" id="RHEA:35047"/>
        <dbReference type="ChEBI" id="CHEBI:15378"/>
        <dbReference type="ChEBI" id="CHEBI:36264"/>
        <dbReference type="ChEBI" id="CHEBI:62727"/>
        <dbReference type="ChEBI" id="CHEBI:71302"/>
        <dbReference type="ChEBI" id="CHEBI:456215"/>
    </reaction>
</comment>
<dbReference type="GO" id="GO:0005829">
    <property type="term" value="C:cytosol"/>
    <property type="evidence" value="ECO:0007669"/>
    <property type="project" value="TreeGrafter"/>
</dbReference>
<name>A0A125W1I6_ENTFL</name>
<dbReference type="GO" id="GO:0006777">
    <property type="term" value="P:Mo-molybdopterin cofactor biosynthetic process"/>
    <property type="evidence" value="ECO:0007669"/>
    <property type="project" value="UniProtKB-UniRule"/>
</dbReference>
<proteinExistence type="inferred from homology"/>
<dbReference type="PANTHER" id="PTHR10192">
    <property type="entry name" value="MOLYBDOPTERIN BIOSYNTHESIS PROTEIN"/>
    <property type="match status" value="1"/>
</dbReference>
<dbReference type="PANTHER" id="PTHR10192:SF28">
    <property type="entry name" value="MOLYBDOPTERIN MOLYBDENUMTRANSFERASE"/>
    <property type="match status" value="1"/>
</dbReference>
<keyword evidence="1" id="KW-0460">Magnesium</keyword>
<dbReference type="SMART" id="SM00852">
    <property type="entry name" value="MoCF_biosynth"/>
    <property type="match status" value="1"/>
</dbReference>
<dbReference type="SUPFAM" id="SSF53218">
    <property type="entry name" value="Molybdenum cofactor biosynthesis proteins"/>
    <property type="match status" value="1"/>
</dbReference>
<comment type="similarity">
    <text evidence="1">Belongs to the MoeA family.</text>
</comment>
<accession>A0A125W1I6</accession>
<evidence type="ECO:0000256" key="1">
    <source>
        <dbReference type="RuleBase" id="RU365090"/>
    </source>
</evidence>
<evidence type="ECO:0000259" key="2">
    <source>
        <dbReference type="SMART" id="SM00852"/>
    </source>
</evidence>
<organism evidence="3 4">
    <name type="scientific">Enterococcus faecalis TX4248</name>
    <dbReference type="NCBI Taxonomy" id="749495"/>
    <lineage>
        <taxon>Bacteria</taxon>
        <taxon>Bacillati</taxon>
        <taxon>Bacillota</taxon>
        <taxon>Bacilli</taxon>
        <taxon>Lactobacillales</taxon>
        <taxon>Enterococcaceae</taxon>
        <taxon>Enterococcus</taxon>
    </lineage>
</organism>
<keyword evidence="1" id="KW-0501">Molybdenum cofactor biosynthesis</keyword>
<keyword evidence="1" id="KW-0500">Molybdenum</keyword>
<dbReference type="AlphaFoldDB" id="A0A125W1I6"/>
<evidence type="ECO:0000313" key="3">
    <source>
        <dbReference type="EMBL" id="EFM81260.1"/>
    </source>
</evidence>
<comment type="cofactor">
    <cofactor evidence="1">
        <name>Mg(2+)</name>
        <dbReference type="ChEBI" id="CHEBI:18420"/>
    </cofactor>
</comment>